<evidence type="ECO:0000313" key="5">
    <source>
        <dbReference type="EMBL" id="QGP92380.1"/>
    </source>
</evidence>
<dbReference type="GO" id="GO:0004803">
    <property type="term" value="F:transposase activity"/>
    <property type="evidence" value="ECO:0007669"/>
    <property type="project" value="InterPro"/>
</dbReference>
<feature type="domain" description="Transposase IS4-like" evidence="1">
    <location>
        <begin position="182"/>
        <end position="470"/>
    </location>
</feature>
<dbReference type="InterPro" id="IPR047654">
    <property type="entry name" value="IS1634_transpos"/>
</dbReference>
<dbReference type="InterPro" id="IPR012337">
    <property type="entry name" value="RNaseH-like_sf"/>
</dbReference>
<evidence type="ECO:0000313" key="6">
    <source>
        <dbReference type="EMBL" id="QGP92702.1"/>
    </source>
</evidence>
<accession>A0A6I5ZMT1</accession>
<dbReference type="EMBL" id="CP046244">
    <property type="protein sequence ID" value="QGP91204.1"/>
    <property type="molecule type" value="Genomic_DNA"/>
</dbReference>
<evidence type="ECO:0000259" key="1">
    <source>
        <dbReference type="Pfam" id="PF01609"/>
    </source>
</evidence>
<dbReference type="GO" id="GO:0003677">
    <property type="term" value="F:DNA binding"/>
    <property type="evidence" value="ECO:0007669"/>
    <property type="project" value="InterPro"/>
</dbReference>
<dbReference type="RefSeq" id="WP_156271558.1">
    <property type="nucleotide sequence ID" value="NZ_CP046244.1"/>
</dbReference>
<name>A0A6I5ZMT1_9FIRM</name>
<dbReference type="InterPro" id="IPR002559">
    <property type="entry name" value="Transposase_11"/>
</dbReference>
<dbReference type="EMBL" id="CP046244">
    <property type="protein sequence ID" value="QGP92380.1"/>
    <property type="molecule type" value="Genomic_DNA"/>
</dbReference>
<dbReference type="NCBIfam" id="NF033559">
    <property type="entry name" value="transpos_IS1634"/>
    <property type="match status" value="1"/>
</dbReference>
<gene>
    <name evidence="2" type="ORF">MGLY_04600</name>
    <name evidence="3" type="ORF">MGLY_05310</name>
    <name evidence="4" type="ORF">MGLY_15070</name>
    <name evidence="5" type="ORF">MGLY_17550</name>
    <name evidence="6" type="ORF">MGLY_20910</name>
    <name evidence="7" type="ORF">MGLY_29610</name>
</gene>
<dbReference type="Pfam" id="PF01609">
    <property type="entry name" value="DDE_Tnp_1"/>
    <property type="match status" value="1"/>
</dbReference>
<evidence type="ECO:0000313" key="8">
    <source>
        <dbReference type="Proteomes" id="UP000425916"/>
    </source>
</evidence>
<dbReference type="AlphaFoldDB" id="A0A6I5ZMT1"/>
<dbReference type="OrthoDB" id="9767746at2"/>
<protein>
    <submittedName>
        <fullName evidence="3">IS1634 family transposase ISCsa8</fullName>
    </submittedName>
</protein>
<dbReference type="EMBL" id="CP046244">
    <property type="protein sequence ID" value="QGP92149.1"/>
    <property type="molecule type" value="Genomic_DNA"/>
</dbReference>
<evidence type="ECO:0000313" key="4">
    <source>
        <dbReference type="EMBL" id="QGP92149.1"/>
    </source>
</evidence>
<sequence>MFIKITKTKNHQYVQLVQSYRENGAVKHKVLLNLGRLDEIENNPSFQRLGKRLLELSKAREVTSLASFSEAQIKNWGYVVYQKIWNQFELPKLLKKISAKRKVQFELSDASFLMAIQHLLEPRSKLGTYNYQHRYASLPDVALNHLYRSLDLLCEYKELLEEEMFQKNRHLFNMQVDVVFYDVTTFSFASVEADTLRDFGFSKDGKFNEVQVVLGLLIDCEGRPIGYELFPGNTFDGKTLETALEKLEKRFGLRRVIIVADRGINSKLNLKRIVERGYSYIFAARIKSMKKEITDMILDENGYQEIKDDEGEVLRYKVIEYINEFTAEGKKYKLPEKLIVTYSSRRAEKDRADRERLIEKAQTLLESKAKIQASNKRGGKKYLKEIDCTGTWILDEEAIARDKQFDGYYGIQTSEKEMSAKDILDAYHNLWRIEESFRVMKSTLKVRPVFHWTERRIKGHFVICFLAFLLERTLEFKLRQAVENASPAEIREALNSLNFAEVEIKGEVFFIKTQSTELSKKILRLMRIAPPGNITRVEEFAARWQDRL</sequence>
<dbReference type="GO" id="GO:0006313">
    <property type="term" value="P:DNA transposition"/>
    <property type="evidence" value="ECO:0007669"/>
    <property type="project" value="InterPro"/>
</dbReference>
<keyword evidence="8" id="KW-1185">Reference proteome</keyword>
<dbReference type="EMBL" id="CP046244">
    <property type="protein sequence ID" value="QGP93545.1"/>
    <property type="molecule type" value="Genomic_DNA"/>
</dbReference>
<dbReference type="Proteomes" id="UP000425916">
    <property type="component" value="Chromosome"/>
</dbReference>
<reference evidence="3 8" key="1">
    <citation type="submission" date="2019-11" db="EMBL/GenBank/DDBJ databases">
        <title>Genome sequence of Moorella glycerini DSM11254.</title>
        <authorList>
            <person name="Poehlein A."/>
            <person name="Boeer T."/>
            <person name="Daniel R."/>
        </authorList>
    </citation>
    <scope>NUCLEOTIDE SEQUENCE [LARGE SCALE GENOMIC DNA]</scope>
    <source>
        <strain evidence="3 8">DSM 11254</strain>
    </source>
</reference>
<dbReference type="EMBL" id="CP046244">
    <property type="protein sequence ID" value="QGP91135.1"/>
    <property type="molecule type" value="Genomic_DNA"/>
</dbReference>
<proteinExistence type="predicted"/>
<dbReference type="EMBL" id="CP046244">
    <property type="protein sequence ID" value="QGP92702.1"/>
    <property type="molecule type" value="Genomic_DNA"/>
</dbReference>
<dbReference type="PANTHER" id="PTHR34614:SF2">
    <property type="entry name" value="TRANSPOSASE IS4-LIKE DOMAIN-CONTAINING PROTEIN"/>
    <property type="match status" value="1"/>
</dbReference>
<evidence type="ECO:0000313" key="3">
    <source>
        <dbReference type="EMBL" id="QGP91204.1"/>
    </source>
</evidence>
<evidence type="ECO:0000313" key="7">
    <source>
        <dbReference type="EMBL" id="QGP93545.1"/>
    </source>
</evidence>
<organism evidence="3 8">
    <name type="scientific">Neomoorella glycerini</name>
    <dbReference type="NCBI Taxonomy" id="55779"/>
    <lineage>
        <taxon>Bacteria</taxon>
        <taxon>Bacillati</taxon>
        <taxon>Bacillota</taxon>
        <taxon>Clostridia</taxon>
        <taxon>Neomoorellales</taxon>
        <taxon>Neomoorellaceae</taxon>
        <taxon>Neomoorella</taxon>
    </lineage>
</organism>
<dbReference type="PANTHER" id="PTHR34614">
    <property type="match status" value="1"/>
</dbReference>
<dbReference type="SUPFAM" id="SSF53098">
    <property type="entry name" value="Ribonuclease H-like"/>
    <property type="match status" value="1"/>
</dbReference>
<evidence type="ECO:0000313" key="2">
    <source>
        <dbReference type="EMBL" id="QGP91135.1"/>
    </source>
</evidence>